<dbReference type="InterPro" id="IPR039076">
    <property type="entry name" value="DivIC"/>
</dbReference>
<organism evidence="1 2">
    <name type="scientific">Apilactobacillus bombintestini</name>
    <dbReference type="NCBI Taxonomy" id="2419772"/>
    <lineage>
        <taxon>Bacteria</taxon>
        <taxon>Bacillati</taxon>
        <taxon>Bacillota</taxon>
        <taxon>Bacilli</taxon>
        <taxon>Lactobacillales</taxon>
        <taxon>Lactobacillaceae</taxon>
        <taxon>Apilactobacillus</taxon>
    </lineage>
</organism>
<dbReference type="Proteomes" id="UP000272003">
    <property type="component" value="Chromosome"/>
</dbReference>
<protein>
    <submittedName>
        <fullName evidence="1">Septum formation initiator family protein</fullName>
    </submittedName>
</protein>
<dbReference type="InterPro" id="IPR007060">
    <property type="entry name" value="FtsL/DivIC"/>
</dbReference>
<dbReference type="RefSeq" id="WP_120784694.1">
    <property type="nucleotide sequence ID" value="NZ_CP032626.1"/>
</dbReference>
<gene>
    <name evidence="1" type="ORF">D7I45_05395</name>
</gene>
<evidence type="ECO:0000313" key="2">
    <source>
        <dbReference type="Proteomes" id="UP000272003"/>
    </source>
</evidence>
<accession>A0A387B1B7</accession>
<dbReference type="PANTHER" id="PTHR40027:SF1">
    <property type="entry name" value="CELL DIVISION PROTEIN DIVIC"/>
    <property type="match status" value="1"/>
</dbReference>
<reference evidence="1 2" key="1">
    <citation type="submission" date="2018-09" db="EMBL/GenBank/DDBJ databases">
        <title>Genome sequencing of strain BHWM-4.</title>
        <authorList>
            <person name="Heo J."/>
            <person name="Kim S.-J."/>
            <person name="Kwon S.-W."/>
        </authorList>
    </citation>
    <scope>NUCLEOTIDE SEQUENCE [LARGE SCALE GENOMIC DNA]</scope>
    <source>
        <strain evidence="1 2">BHWM-4</strain>
    </source>
</reference>
<proteinExistence type="predicted"/>
<keyword evidence="2" id="KW-1185">Reference proteome</keyword>
<dbReference type="EMBL" id="CP032626">
    <property type="protein sequence ID" value="AYF92930.1"/>
    <property type="molecule type" value="Genomic_DNA"/>
</dbReference>
<name>A0A387B1B7_9LACO</name>
<evidence type="ECO:0000313" key="1">
    <source>
        <dbReference type="EMBL" id="AYF92930.1"/>
    </source>
</evidence>
<sequence>MVAKVHQLNNSYTKMKQSRHQEILRSRKKRAIILLSFFLVVILFMSFKIVSTKLQAQKVANDQVRTHQQLKSTQVDNKKLKQNIKQLHDNDYIQKVIREKYYYTKPGETVYSLPGDISKDVTQN</sequence>
<dbReference type="GO" id="GO:0051301">
    <property type="term" value="P:cell division"/>
    <property type="evidence" value="ECO:0007669"/>
    <property type="project" value="InterPro"/>
</dbReference>
<dbReference type="OrthoDB" id="2151746at2"/>
<dbReference type="PANTHER" id="PTHR40027">
    <property type="entry name" value="CELL DIVISION PROTEIN DIVIC"/>
    <property type="match status" value="1"/>
</dbReference>
<dbReference type="Pfam" id="PF04977">
    <property type="entry name" value="DivIC"/>
    <property type="match status" value="1"/>
</dbReference>
<dbReference type="KEGG" id="abom:D7I45_05395"/>
<dbReference type="AlphaFoldDB" id="A0A387B1B7"/>